<dbReference type="InterPro" id="IPR000073">
    <property type="entry name" value="AB_hydrolase_1"/>
</dbReference>
<dbReference type="Gene3D" id="3.40.50.1820">
    <property type="entry name" value="alpha/beta hydrolase"/>
    <property type="match status" value="1"/>
</dbReference>
<comment type="caution">
    <text evidence="2">The sequence shown here is derived from an EMBL/GenBank/DDBJ whole genome shotgun (WGS) entry which is preliminary data.</text>
</comment>
<accession>A0A918Y916</accession>
<dbReference type="AlphaFoldDB" id="A0A918Y916"/>
<evidence type="ECO:0000259" key="1">
    <source>
        <dbReference type="Pfam" id="PF12697"/>
    </source>
</evidence>
<reference evidence="2" key="2">
    <citation type="submission" date="2020-09" db="EMBL/GenBank/DDBJ databases">
        <authorList>
            <person name="Sun Q."/>
            <person name="Ohkuma M."/>
        </authorList>
    </citation>
    <scope>NUCLEOTIDE SEQUENCE</scope>
    <source>
        <strain evidence="2">JCM 4654</strain>
    </source>
</reference>
<dbReference type="Proteomes" id="UP000608955">
    <property type="component" value="Unassembled WGS sequence"/>
</dbReference>
<gene>
    <name evidence="2" type="ORF">GCM10010508_57630</name>
</gene>
<sequence>MTAMTTYVLLPGFWLGAWAWRDVAAGLRGHGHDVRPLSLTGMGERAHLAGPGTDLATHVTDVLNLIRYEELHDVVLVGHSYAGAVVVPSVADRVPERISRLVFVDSGPLPDGMCQAEFTAPEQRERDEELVRTAGHGWRLPPPPWRERAAALGELSEEALDRLTRLSVPQPWATATTPVRLTGAWKRLPRLHVLCGFTAERIRAMAATVPAFREMADGDWTHRDLPGGHWPMLDRPRELAAILHEAAA</sequence>
<evidence type="ECO:0000313" key="3">
    <source>
        <dbReference type="Proteomes" id="UP000608955"/>
    </source>
</evidence>
<dbReference type="InterPro" id="IPR052897">
    <property type="entry name" value="Sec-Metab_Biosynth_Hydrolase"/>
</dbReference>
<dbReference type="GO" id="GO:0003824">
    <property type="term" value="F:catalytic activity"/>
    <property type="evidence" value="ECO:0007669"/>
    <property type="project" value="UniProtKB-ARBA"/>
</dbReference>
<dbReference type="EMBL" id="BMVF01000019">
    <property type="protein sequence ID" value="GHD94929.1"/>
    <property type="molecule type" value="Genomic_DNA"/>
</dbReference>
<dbReference type="InterPro" id="IPR029058">
    <property type="entry name" value="AB_hydrolase_fold"/>
</dbReference>
<proteinExistence type="predicted"/>
<protein>
    <recommendedName>
        <fullName evidence="1">AB hydrolase-1 domain-containing protein</fullName>
    </recommendedName>
</protein>
<name>A0A918Y916_9ACTN</name>
<organism evidence="2 3">
    <name type="scientific">Streptomyces naganishii JCM 4654</name>
    <dbReference type="NCBI Taxonomy" id="1306179"/>
    <lineage>
        <taxon>Bacteria</taxon>
        <taxon>Bacillati</taxon>
        <taxon>Actinomycetota</taxon>
        <taxon>Actinomycetes</taxon>
        <taxon>Kitasatosporales</taxon>
        <taxon>Streptomycetaceae</taxon>
        <taxon>Streptomyces</taxon>
    </lineage>
</organism>
<dbReference type="PANTHER" id="PTHR37017:SF11">
    <property type="entry name" value="ESTERASE_LIPASE_THIOESTERASE DOMAIN-CONTAINING PROTEIN"/>
    <property type="match status" value="1"/>
</dbReference>
<dbReference type="Pfam" id="PF12697">
    <property type="entry name" value="Abhydrolase_6"/>
    <property type="match status" value="1"/>
</dbReference>
<dbReference type="PANTHER" id="PTHR37017">
    <property type="entry name" value="AB HYDROLASE-1 DOMAIN-CONTAINING PROTEIN-RELATED"/>
    <property type="match status" value="1"/>
</dbReference>
<keyword evidence="3" id="KW-1185">Reference proteome</keyword>
<reference evidence="2" key="1">
    <citation type="journal article" date="2014" name="Int. J. Syst. Evol. Microbiol.">
        <title>Complete genome sequence of Corynebacterium casei LMG S-19264T (=DSM 44701T), isolated from a smear-ripened cheese.</title>
        <authorList>
            <consortium name="US DOE Joint Genome Institute (JGI-PGF)"/>
            <person name="Walter F."/>
            <person name="Albersmeier A."/>
            <person name="Kalinowski J."/>
            <person name="Ruckert C."/>
        </authorList>
    </citation>
    <scope>NUCLEOTIDE SEQUENCE</scope>
    <source>
        <strain evidence="2">JCM 4654</strain>
    </source>
</reference>
<evidence type="ECO:0000313" key="2">
    <source>
        <dbReference type="EMBL" id="GHD94929.1"/>
    </source>
</evidence>
<feature type="domain" description="AB hydrolase-1" evidence="1">
    <location>
        <begin position="8"/>
        <end position="241"/>
    </location>
</feature>
<dbReference type="SUPFAM" id="SSF53474">
    <property type="entry name" value="alpha/beta-Hydrolases"/>
    <property type="match status" value="1"/>
</dbReference>